<gene>
    <name evidence="2" type="ORF">ESZ54_01445</name>
</gene>
<evidence type="ECO:0000256" key="1">
    <source>
        <dbReference type="SAM" id="Phobius"/>
    </source>
</evidence>
<name>A0A4S3B6V8_9ENTE</name>
<keyword evidence="1" id="KW-0812">Transmembrane</keyword>
<feature type="transmembrane region" description="Helical" evidence="1">
    <location>
        <begin position="7"/>
        <end position="30"/>
    </location>
</feature>
<comment type="caution">
    <text evidence="2">The sequence shown here is derived from an EMBL/GenBank/DDBJ whole genome shotgun (WGS) entry which is preliminary data.</text>
</comment>
<dbReference type="RefSeq" id="WP_136135898.1">
    <property type="nucleotide sequence ID" value="NZ_SDGV01000003.1"/>
</dbReference>
<evidence type="ECO:0000313" key="2">
    <source>
        <dbReference type="EMBL" id="THB62157.1"/>
    </source>
</evidence>
<protein>
    <submittedName>
        <fullName evidence="2">Uncharacterized protein</fullName>
    </submittedName>
</protein>
<dbReference type="OrthoDB" id="2147710at2"/>
<reference evidence="2 3" key="1">
    <citation type="submission" date="2019-01" db="EMBL/GenBank/DDBJ databases">
        <title>Vagococcus silagei sp. nov. isolated from brewer's grain.</title>
        <authorList>
            <person name="Guu J.-R."/>
        </authorList>
    </citation>
    <scope>NUCLEOTIDE SEQUENCE [LARGE SCALE GENOMIC DNA]</scope>
    <source>
        <strain evidence="2 3">2B-2</strain>
    </source>
</reference>
<dbReference type="Proteomes" id="UP000310506">
    <property type="component" value="Unassembled WGS sequence"/>
</dbReference>
<keyword evidence="3" id="KW-1185">Reference proteome</keyword>
<evidence type="ECO:0000313" key="3">
    <source>
        <dbReference type="Proteomes" id="UP000310506"/>
    </source>
</evidence>
<organism evidence="2 3">
    <name type="scientific">Vagococcus silagei</name>
    <dbReference type="NCBI Taxonomy" id="2508885"/>
    <lineage>
        <taxon>Bacteria</taxon>
        <taxon>Bacillati</taxon>
        <taxon>Bacillota</taxon>
        <taxon>Bacilli</taxon>
        <taxon>Lactobacillales</taxon>
        <taxon>Enterococcaceae</taxon>
        <taxon>Vagococcus</taxon>
    </lineage>
</organism>
<dbReference type="EMBL" id="SDGV01000003">
    <property type="protein sequence ID" value="THB62157.1"/>
    <property type="molecule type" value="Genomic_DNA"/>
</dbReference>
<sequence length="406" mass="46430">MKKVLTRILIVIVSLVAILYISVFVGHHYIFKAPYSDVPTVKAIEQEGFTFGAASIKQPSTFDAYVQVAAKQVKNYQEHIESFWPNNPEKNQYLLIQNLKDKQSVLVTPKGEIQTLSKNEFKKYNVGFGLNTEGQWAPIQSNGISGAYIGVIPENLSNYYSFQKYEHLGTYDQFLSYSHELFHSITQERWAGAKLTVEAQSDRDERFEDSQARHTRMLLQQQLKNAIADEKQREEFTLAALRTYQTYQRENKEDFQQSKLGDRLEGTAYYYELVSSLYAGYPEQIQSQADVYKGLGILLANDNPAYRNTGLTSEGYGVGGYAGILLDLIAIEKNENPNQWKKIIEEDENVSTISLLEKAYSEKELPKQEEIPSEADYRKWQNENDDISPSSSKTTIIFDVLYGLLF</sequence>
<accession>A0A4S3B6V8</accession>
<keyword evidence="1" id="KW-1133">Transmembrane helix</keyword>
<dbReference type="AlphaFoldDB" id="A0A4S3B6V8"/>
<keyword evidence="1" id="KW-0472">Membrane</keyword>
<proteinExistence type="predicted"/>